<evidence type="ECO:0000256" key="2">
    <source>
        <dbReference type="ARBA" id="ARBA00007069"/>
    </source>
</evidence>
<gene>
    <name evidence="10" type="primary">potB</name>
    <name evidence="10" type="ORF">CUZ56_00621</name>
</gene>
<evidence type="ECO:0000256" key="4">
    <source>
        <dbReference type="ARBA" id="ARBA00022475"/>
    </source>
</evidence>
<evidence type="ECO:0000256" key="6">
    <source>
        <dbReference type="ARBA" id="ARBA00022989"/>
    </source>
</evidence>
<proteinExistence type="inferred from homology"/>
<dbReference type="Gene3D" id="1.10.3720.10">
    <property type="entry name" value="MetI-like"/>
    <property type="match status" value="1"/>
</dbReference>
<dbReference type="PROSITE" id="PS50928">
    <property type="entry name" value="ABC_TM1"/>
    <property type="match status" value="1"/>
</dbReference>
<comment type="caution">
    <text evidence="10">The sequence shown here is derived from an EMBL/GenBank/DDBJ whole genome shotgun (WGS) entry which is preliminary data.</text>
</comment>
<evidence type="ECO:0000256" key="7">
    <source>
        <dbReference type="ARBA" id="ARBA00023136"/>
    </source>
</evidence>
<dbReference type="PANTHER" id="PTHR42929:SF1">
    <property type="entry name" value="INNER MEMBRANE ABC TRANSPORTER PERMEASE PROTEIN YDCU-RELATED"/>
    <property type="match status" value="1"/>
</dbReference>
<evidence type="ECO:0000256" key="3">
    <source>
        <dbReference type="ARBA" id="ARBA00022448"/>
    </source>
</evidence>
<feature type="transmembrane region" description="Helical" evidence="8">
    <location>
        <begin position="68"/>
        <end position="90"/>
    </location>
</feature>
<dbReference type="OrthoDB" id="9156191at2"/>
<organism evidence="10 11">
    <name type="scientific">Saezia sanguinis</name>
    <dbReference type="NCBI Taxonomy" id="1965230"/>
    <lineage>
        <taxon>Bacteria</taxon>
        <taxon>Pseudomonadati</taxon>
        <taxon>Pseudomonadota</taxon>
        <taxon>Betaproteobacteria</taxon>
        <taxon>Burkholderiales</taxon>
        <taxon>Saeziaceae</taxon>
        <taxon>Saezia</taxon>
    </lineage>
</organism>
<comment type="subcellular location">
    <subcellularLocation>
        <location evidence="1 8">Cell membrane</location>
        <topology evidence="1 8">Multi-pass membrane protein</topology>
    </subcellularLocation>
</comment>
<keyword evidence="3 8" id="KW-0813">Transport</keyword>
<keyword evidence="11" id="KW-1185">Reference proteome</keyword>
<sequence>MSHRKVTFILLLAAPLALLLVFLVVPILGLLRSSFYEGSGPAGSGFTFAQYGKFLLDSYYLTVLAETIGFGLASAFVSLLIGFPVGYSLARLPPEKRRWRMVLVILPLTLSLVIVVFGWIVVLGNTGLLNSLLVGLGVIDAPKRLLSNRIAVLVVLVQQFLPFMILSIMSVVSQISPVLEQAASNLRANRFTTFRRVILPLSMPGILSGLTLVFILSVSAFITPKLIGGSRIQMVGSLIYEQVLTVLNWPFAAAMSFILLALTLMVTFIANTALAVRFTSKGKKHAA</sequence>
<dbReference type="GO" id="GO:0055085">
    <property type="term" value="P:transmembrane transport"/>
    <property type="evidence" value="ECO:0007669"/>
    <property type="project" value="InterPro"/>
</dbReference>
<feature type="transmembrane region" description="Helical" evidence="8">
    <location>
        <begin position="197"/>
        <end position="222"/>
    </location>
</feature>
<dbReference type="Pfam" id="PF00528">
    <property type="entry name" value="BPD_transp_1"/>
    <property type="match status" value="1"/>
</dbReference>
<dbReference type="GO" id="GO:0005886">
    <property type="term" value="C:plasma membrane"/>
    <property type="evidence" value="ECO:0007669"/>
    <property type="project" value="UniProtKB-SubCell"/>
</dbReference>
<dbReference type="InterPro" id="IPR000515">
    <property type="entry name" value="MetI-like"/>
</dbReference>
<protein>
    <submittedName>
        <fullName evidence="10">Spermidine/putrescine transport system permease protein PotB</fullName>
    </submittedName>
</protein>
<feature type="transmembrane region" description="Helical" evidence="8">
    <location>
        <begin position="102"/>
        <end position="122"/>
    </location>
</feature>
<dbReference type="RefSeq" id="WP_126978049.1">
    <property type="nucleotide sequence ID" value="NZ_CAWUGC010000006.1"/>
</dbReference>
<feature type="transmembrane region" description="Helical" evidence="8">
    <location>
        <begin position="150"/>
        <end position="176"/>
    </location>
</feature>
<evidence type="ECO:0000259" key="9">
    <source>
        <dbReference type="PROSITE" id="PS50928"/>
    </source>
</evidence>
<evidence type="ECO:0000256" key="8">
    <source>
        <dbReference type="RuleBase" id="RU363032"/>
    </source>
</evidence>
<feature type="transmembrane region" description="Helical" evidence="8">
    <location>
        <begin position="7"/>
        <end position="31"/>
    </location>
</feature>
<dbReference type="CDD" id="cd06261">
    <property type="entry name" value="TM_PBP2"/>
    <property type="match status" value="1"/>
</dbReference>
<dbReference type="Proteomes" id="UP000286947">
    <property type="component" value="Unassembled WGS sequence"/>
</dbReference>
<evidence type="ECO:0000256" key="5">
    <source>
        <dbReference type="ARBA" id="ARBA00022692"/>
    </source>
</evidence>
<evidence type="ECO:0000313" key="10">
    <source>
        <dbReference type="EMBL" id="RUS68136.1"/>
    </source>
</evidence>
<keyword evidence="7 8" id="KW-0472">Membrane</keyword>
<evidence type="ECO:0000256" key="1">
    <source>
        <dbReference type="ARBA" id="ARBA00004651"/>
    </source>
</evidence>
<feature type="domain" description="ABC transmembrane type-1" evidence="9">
    <location>
        <begin position="64"/>
        <end position="270"/>
    </location>
</feature>
<accession>A0A433SHE7</accession>
<dbReference type="EMBL" id="PQSP01000001">
    <property type="protein sequence ID" value="RUS68136.1"/>
    <property type="molecule type" value="Genomic_DNA"/>
</dbReference>
<dbReference type="PANTHER" id="PTHR42929">
    <property type="entry name" value="INNER MEMBRANE ABC TRANSPORTER PERMEASE PROTEIN YDCU-RELATED-RELATED"/>
    <property type="match status" value="1"/>
</dbReference>
<comment type="similarity">
    <text evidence="2">Belongs to the binding-protein-dependent transport system permease family. CysTW subfamily.</text>
</comment>
<keyword evidence="6 8" id="KW-1133">Transmembrane helix</keyword>
<dbReference type="AlphaFoldDB" id="A0A433SHE7"/>
<keyword evidence="4" id="KW-1003">Cell membrane</keyword>
<dbReference type="SUPFAM" id="SSF161098">
    <property type="entry name" value="MetI-like"/>
    <property type="match status" value="1"/>
</dbReference>
<feature type="transmembrane region" description="Helical" evidence="8">
    <location>
        <begin position="251"/>
        <end position="276"/>
    </location>
</feature>
<keyword evidence="5 8" id="KW-0812">Transmembrane</keyword>
<evidence type="ECO:0000313" key="11">
    <source>
        <dbReference type="Proteomes" id="UP000286947"/>
    </source>
</evidence>
<name>A0A433SHE7_9BURK</name>
<reference evidence="10 11" key="1">
    <citation type="submission" date="2018-01" db="EMBL/GenBank/DDBJ databases">
        <title>Saezia sanguinis gen. nov., sp. nov., in the order Burkholderiales isolated from human blood.</title>
        <authorList>
            <person name="Medina-Pascual M.J."/>
            <person name="Valdezate S."/>
            <person name="Monzon S."/>
            <person name="Cuesta I."/>
            <person name="Carrasco G."/>
            <person name="Villalon P."/>
            <person name="Saez-Nieto J.A."/>
        </authorList>
    </citation>
    <scope>NUCLEOTIDE SEQUENCE [LARGE SCALE GENOMIC DNA]</scope>
    <source>
        <strain evidence="10 11">CNM695-12</strain>
    </source>
</reference>
<dbReference type="InterPro" id="IPR035906">
    <property type="entry name" value="MetI-like_sf"/>
</dbReference>